<sequence>METTITTTPTTPTTLATSTRIKAQRQQGCFQLGKVLMLASYLTAESADDTTLTHALLLVIALERQDIRPKIAELHLALQTKEEPKAKEDREVMLLVLDVNNQRKNQGNPKGNNQASTSTQGGRRAPGRVYSLCAEAAMKDNNVVNGTFLINNVYALVLFDTGADKSFMSYAFSKYIDIPPTALDTNYSVELAEGKSLTTNTILRGCTLNLQNHLFRIDLLSIKLGSFNVIVRIDWMAEHRAELVCYEKYIRVSYGNDMLIVQGERSGVKNESRLEVISSIRMQKYIDQGCQVFLIQMMKEEETEIPERRIEDMPVVRHFPEVFPKELPGLPPTRQVEFHIELILGAAPVARAPYRLAPAKMKELAE</sequence>
<keyword evidence="2" id="KW-0548">Nucleotidyltransferase</keyword>
<evidence type="ECO:0000313" key="2">
    <source>
        <dbReference type="EMBL" id="GJS90734.1"/>
    </source>
</evidence>
<dbReference type="InterPro" id="IPR032567">
    <property type="entry name" value="RTL1-rel"/>
</dbReference>
<dbReference type="GO" id="GO:0003964">
    <property type="term" value="F:RNA-directed DNA polymerase activity"/>
    <property type="evidence" value="ECO:0007669"/>
    <property type="project" value="UniProtKB-KW"/>
</dbReference>
<comment type="caution">
    <text evidence="2">The sequence shown here is derived from an EMBL/GenBank/DDBJ whole genome shotgun (WGS) entry which is preliminary data.</text>
</comment>
<feature type="region of interest" description="Disordered" evidence="1">
    <location>
        <begin position="101"/>
        <end position="125"/>
    </location>
</feature>
<dbReference type="Proteomes" id="UP001151760">
    <property type="component" value="Unassembled WGS sequence"/>
</dbReference>
<dbReference type="PANTHER" id="PTHR15503">
    <property type="entry name" value="LDOC1 RELATED"/>
    <property type="match status" value="1"/>
</dbReference>
<dbReference type="Pfam" id="PF08284">
    <property type="entry name" value="RVP_2"/>
    <property type="match status" value="1"/>
</dbReference>
<protein>
    <submittedName>
        <fullName evidence="2">Reverse transcriptase domain-containing protein</fullName>
    </submittedName>
</protein>
<keyword evidence="2" id="KW-0695">RNA-directed DNA polymerase</keyword>
<accession>A0ABQ4ZKN4</accession>
<keyword evidence="3" id="KW-1185">Reference proteome</keyword>
<feature type="compositionally biased region" description="Polar residues" evidence="1">
    <location>
        <begin position="101"/>
        <end position="121"/>
    </location>
</feature>
<gene>
    <name evidence="2" type="ORF">Tco_0773370</name>
</gene>
<dbReference type="EMBL" id="BQNB010011451">
    <property type="protein sequence ID" value="GJS90734.1"/>
    <property type="molecule type" value="Genomic_DNA"/>
</dbReference>
<dbReference type="Gene3D" id="2.40.70.10">
    <property type="entry name" value="Acid Proteases"/>
    <property type="match status" value="1"/>
</dbReference>
<dbReference type="SUPFAM" id="SSF50630">
    <property type="entry name" value="Acid proteases"/>
    <property type="match status" value="1"/>
</dbReference>
<reference evidence="2" key="1">
    <citation type="journal article" date="2022" name="Int. J. Mol. Sci.">
        <title>Draft Genome of Tanacetum Coccineum: Genomic Comparison of Closely Related Tanacetum-Family Plants.</title>
        <authorList>
            <person name="Yamashiro T."/>
            <person name="Shiraishi A."/>
            <person name="Nakayama K."/>
            <person name="Satake H."/>
        </authorList>
    </citation>
    <scope>NUCLEOTIDE SEQUENCE</scope>
</reference>
<evidence type="ECO:0000313" key="3">
    <source>
        <dbReference type="Proteomes" id="UP001151760"/>
    </source>
</evidence>
<dbReference type="PANTHER" id="PTHR15503:SF45">
    <property type="entry name" value="RNA-DIRECTED DNA POLYMERASE HOMOLOG"/>
    <property type="match status" value="1"/>
</dbReference>
<keyword evidence="2" id="KW-0808">Transferase</keyword>
<reference evidence="2" key="2">
    <citation type="submission" date="2022-01" db="EMBL/GenBank/DDBJ databases">
        <authorList>
            <person name="Yamashiro T."/>
            <person name="Shiraishi A."/>
            <person name="Satake H."/>
            <person name="Nakayama K."/>
        </authorList>
    </citation>
    <scope>NUCLEOTIDE SEQUENCE</scope>
</reference>
<proteinExistence type="predicted"/>
<name>A0ABQ4ZKN4_9ASTR</name>
<evidence type="ECO:0000256" key="1">
    <source>
        <dbReference type="SAM" id="MobiDB-lite"/>
    </source>
</evidence>
<dbReference type="CDD" id="cd00303">
    <property type="entry name" value="retropepsin_like"/>
    <property type="match status" value="1"/>
</dbReference>
<organism evidence="2 3">
    <name type="scientific">Tanacetum coccineum</name>
    <dbReference type="NCBI Taxonomy" id="301880"/>
    <lineage>
        <taxon>Eukaryota</taxon>
        <taxon>Viridiplantae</taxon>
        <taxon>Streptophyta</taxon>
        <taxon>Embryophyta</taxon>
        <taxon>Tracheophyta</taxon>
        <taxon>Spermatophyta</taxon>
        <taxon>Magnoliopsida</taxon>
        <taxon>eudicotyledons</taxon>
        <taxon>Gunneridae</taxon>
        <taxon>Pentapetalae</taxon>
        <taxon>asterids</taxon>
        <taxon>campanulids</taxon>
        <taxon>Asterales</taxon>
        <taxon>Asteraceae</taxon>
        <taxon>Asteroideae</taxon>
        <taxon>Anthemideae</taxon>
        <taxon>Anthemidinae</taxon>
        <taxon>Tanacetum</taxon>
    </lineage>
</organism>
<dbReference type="InterPro" id="IPR021109">
    <property type="entry name" value="Peptidase_aspartic_dom_sf"/>
</dbReference>